<dbReference type="RefSeq" id="WP_046575508.1">
    <property type="nucleotide sequence ID" value="NZ_CP010429.1"/>
</dbReference>
<dbReference type="Gene3D" id="3.40.50.1440">
    <property type="entry name" value="Tubulin/FtsZ, GTPase domain"/>
    <property type="match status" value="1"/>
</dbReference>
<protein>
    <submittedName>
        <fullName evidence="1">Uncharacterized protein</fullName>
    </submittedName>
</protein>
<dbReference type="STRING" id="1379870.SD10_17580"/>
<dbReference type="PATRIC" id="fig|1379870.5.peg.3809"/>
<dbReference type="OrthoDB" id="844533at2"/>
<gene>
    <name evidence="1" type="ORF">SD10_17580</name>
</gene>
<accession>A0A0E3ZXW3</accession>
<organism evidence="1 2">
    <name type="scientific">Spirosoma radiotolerans</name>
    <dbReference type="NCBI Taxonomy" id="1379870"/>
    <lineage>
        <taxon>Bacteria</taxon>
        <taxon>Pseudomonadati</taxon>
        <taxon>Bacteroidota</taxon>
        <taxon>Cytophagia</taxon>
        <taxon>Cytophagales</taxon>
        <taxon>Cytophagaceae</taxon>
        <taxon>Spirosoma</taxon>
    </lineage>
</organism>
<reference evidence="1 2" key="1">
    <citation type="journal article" date="2014" name="Curr. Microbiol.">
        <title>Spirosoma radiotolerans sp. nov., a gamma-radiation-resistant bacterium isolated from gamma ray-irradiated soil.</title>
        <authorList>
            <person name="Lee J.J."/>
            <person name="Srinivasan S."/>
            <person name="Lim S."/>
            <person name="Joe M."/>
            <person name="Im S."/>
            <person name="Bae S.I."/>
            <person name="Park K.R."/>
            <person name="Han J.H."/>
            <person name="Park S.H."/>
            <person name="Joo B.M."/>
            <person name="Park S.J."/>
            <person name="Kim M.K."/>
        </authorList>
    </citation>
    <scope>NUCLEOTIDE SEQUENCE [LARGE SCALE GENOMIC DNA]</scope>
    <source>
        <strain evidence="1 2">DG5A</strain>
    </source>
</reference>
<dbReference type="HOGENOM" id="CLU_043032_0_0_10"/>
<dbReference type="Proteomes" id="UP000033054">
    <property type="component" value="Chromosome"/>
</dbReference>
<name>A0A0E3ZXW3_9BACT</name>
<dbReference type="InterPro" id="IPR036525">
    <property type="entry name" value="Tubulin/FtsZ_GTPase_sf"/>
</dbReference>
<keyword evidence="2" id="KW-1185">Reference proteome</keyword>
<dbReference type="EMBL" id="CP010429">
    <property type="protein sequence ID" value="AKD56449.1"/>
    <property type="molecule type" value="Genomic_DNA"/>
</dbReference>
<dbReference type="SUPFAM" id="SSF52490">
    <property type="entry name" value="Tubulin nucleotide-binding domain-like"/>
    <property type="match status" value="1"/>
</dbReference>
<evidence type="ECO:0000313" key="2">
    <source>
        <dbReference type="Proteomes" id="UP000033054"/>
    </source>
</evidence>
<dbReference type="KEGG" id="srd:SD10_17580"/>
<dbReference type="AlphaFoldDB" id="A0A0E3ZXW3"/>
<sequence length="496" mass="54212">MAKLFVFAIGGTGSRVLKALTFLLASGVKMNNTDEVIPIILDPHATNDDLLRTKDLLREYGNIRAGLQTKPTSGFFSTEIKTLNRAIGGNATIADTYVFELQGVQQEKFRDYINYEGLDAPSKAFASLLFSEENLETKMDIGFVGNPNIGSTVLNQFRYSDVFQAFAENFGANDRIFIVSSIFGGTGAAGFPILLKNIRGAQALGQIPNPAFLTNAKIGAVTVMPYFSLTTNENKLIDPASFIAKTKAALNYYQKGVNPSVNALYYIGDDQTKAYTYDPGAGGQKNEAHFVEMASALAIVDFMNTDDSSLAVSNGKPVSPVYKEFGIEQDGLSIQLGNLAGATKQIISLPLSKMALFSTYLSQRLRQAAGTVQWSKANPTISTSFLNSGFFTSVKNFDASFRQWLSEMRGNKRSFEPFLLDAANLGHTVRGFEPKKKGIFGGESDVKLDIVDDLDQTLNKTAEGKAYGSEADKFIQLFSEGTEQFVRDRLPKVMDY</sequence>
<evidence type="ECO:0000313" key="1">
    <source>
        <dbReference type="EMBL" id="AKD56449.1"/>
    </source>
</evidence>
<proteinExistence type="predicted"/>